<gene>
    <name evidence="1" type="ORF">ACFQJC_15455</name>
</gene>
<dbReference type="AlphaFoldDB" id="A0ABD5ZI32"/>
<comment type="caution">
    <text evidence="1">The sequence shown here is derived from an EMBL/GenBank/DDBJ whole genome shotgun (WGS) entry which is preliminary data.</text>
</comment>
<name>A0ABD5ZI32_9EURY</name>
<evidence type="ECO:0000313" key="1">
    <source>
        <dbReference type="EMBL" id="MFC7204913.1"/>
    </source>
</evidence>
<accession>A0ABD5ZI32</accession>
<dbReference type="RefSeq" id="WP_390225027.1">
    <property type="nucleotide sequence ID" value="NZ_JBHTAA010000005.1"/>
</dbReference>
<dbReference type="EMBL" id="JBHTAA010000005">
    <property type="protein sequence ID" value="MFC7204913.1"/>
    <property type="molecule type" value="Genomic_DNA"/>
</dbReference>
<sequence length="58" mass="6454">MADERRVRLTELDGMEMGVRCPTCGTYTSFGDILATGTCRGGWRGCTTRLRLDLVILE</sequence>
<evidence type="ECO:0008006" key="3">
    <source>
        <dbReference type="Google" id="ProtNLM"/>
    </source>
</evidence>
<protein>
    <recommendedName>
        <fullName evidence="3">Small CPxCG-related zinc finger protein</fullName>
    </recommendedName>
</protein>
<keyword evidence="2" id="KW-1185">Reference proteome</keyword>
<reference evidence="1 2" key="1">
    <citation type="journal article" date="2019" name="Int. J. Syst. Evol. Microbiol.">
        <title>The Global Catalogue of Microorganisms (GCM) 10K type strain sequencing project: providing services to taxonomists for standard genome sequencing and annotation.</title>
        <authorList>
            <consortium name="The Broad Institute Genomics Platform"/>
            <consortium name="The Broad Institute Genome Sequencing Center for Infectious Disease"/>
            <person name="Wu L."/>
            <person name="Ma J."/>
        </authorList>
    </citation>
    <scope>NUCLEOTIDE SEQUENCE [LARGE SCALE GENOMIC DNA]</scope>
    <source>
        <strain evidence="1 2">DSM 29988</strain>
    </source>
</reference>
<dbReference type="Proteomes" id="UP001596481">
    <property type="component" value="Unassembled WGS sequence"/>
</dbReference>
<evidence type="ECO:0000313" key="2">
    <source>
        <dbReference type="Proteomes" id="UP001596481"/>
    </source>
</evidence>
<organism evidence="1 2">
    <name type="scientific">Haloferax namakaokahaiae</name>
    <dbReference type="NCBI Taxonomy" id="1748331"/>
    <lineage>
        <taxon>Archaea</taxon>
        <taxon>Methanobacteriati</taxon>
        <taxon>Methanobacteriota</taxon>
        <taxon>Stenosarchaea group</taxon>
        <taxon>Halobacteria</taxon>
        <taxon>Halobacteriales</taxon>
        <taxon>Haloferacaceae</taxon>
        <taxon>Haloferax</taxon>
    </lineage>
</organism>
<proteinExistence type="predicted"/>